<evidence type="ECO:0000313" key="2">
    <source>
        <dbReference type="EMBL" id="TCP55209.1"/>
    </source>
</evidence>
<dbReference type="InterPro" id="IPR055878">
    <property type="entry name" value="DUF7455"/>
</dbReference>
<proteinExistence type="predicted"/>
<dbReference type="Pfam" id="PF24254">
    <property type="entry name" value="DUF7455"/>
    <property type="match status" value="1"/>
</dbReference>
<keyword evidence="3" id="KW-1185">Reference proteome</keyword>
<dbReference type="AlphaFoldDB" id="A0A4R2R0V2"/>
<evidence type="ECO:0000259" key="1">
    <source>
        <dbReference type="Pfam" id="PF24254"/>
    </source>
</evidence>
<feature type="domain" description="DUF7455" evidence="1">
    <location>
        <begin position="10"/>
        <end position="57"/>
    </location>
</feature>
<sequence length="59" mass="6497">MSATLTRPKLTAADRCDRCGAAAQARAVLRTGGELLFCGHHAREYKSKLQEQEADLQHD</sequence>
<reference evidence="2 3" key="1">
    <citation type="submission" date="2019-03" db="EMBL/GenBank/DDBJ databases">
        <title>Genomic Encyclopedia of Type Strains, Phase IV (KMG-IV): sequencing the most valuable type-strain genomes for metagenomic binning, comparative biology and taxonomic classification.</title>
        <authorList>
            <person name="Goeker M."/>
        </authorList>
    </citation>
    <scope>NUCLEOTIDE SEQUENCE [LARGE SCALE GENOMIC DNA]</scope>
    <source>
        <strain evidence="2 3">DSM 45765</strain>
    </source>
</reference>
<organism evidence="2 3">
    <name type="scientific">Tamaricihabitans halophyticus</name>
    <dbReference type="NCBI Taxonomy" id="1262583"/>
    <lineage>
        <taxon>Bacteria</taxon>
        <taxon>Bacillati</taxon>
        <taxon>Actinomycetota</taxon>
        <taxon>Actinomycetes</taxon>
        <taxon>Pseudonocardiales</taxon>
        <taxon>Pseudonocardiaceae</taxon>
        <taxon>Tamaricihabitans</taxon>
    </lineage>
</organism>
<dbReference type="OrthoDB" id="3539048at2"/>
<name>A0A4R2R0V2_9PSEU</name>
<protein>
    <recommendedName>
        <fullName evidence="1">DUF7455 domain-containing protein</fullName>
    </recommendedName>
</protein>
<gene>
    <name evidence="2" type="ORF">EV191_102421</name>
</gene>
<accession>A0A4R2R0V2</accession>
<dbReference type="Proteomes" id="UP000294911">
    <property type="component" value="Unassembled WGS sequence"/>
</dbReference>
<dbReference type="RefSeq" id="WP_132876560.1">
    <property type="nucleotide sequence ID" value="NZ_SLXQ01000002.1"/>
</dbReference>
<dbReference type="EMBL" id="SLXQ01000002">
    <property type="protein sequence ID" value="TCP55209.1"/>
    <property type="molecule type" value="Genomic_DNA"/>
</dbReference>
<comment type="caution">
    <text evidence="2">The sequence shown here is derived from an EMBL/GenBank/DDBJ whole genome shotgun (WGS) entry which is preliminary data.</text>
</comment>
<evidence type="ECO:0000313" key="3">
    <source>
        <dbReference type="Proteomes" id="UP000294911"/>
    </source>
</evidence>